<gene>
    <name evidence="2" type="ORF">TSUD_373920</name>
</gene>
<name>A0A2Z6M736_TRISU</name>
<reference evidence="3" key="1">
    <citation type="journal article" date="2017" name="Front. Plant Sci.">
        <title>Climate Clever Clovers: New Paradigm to Reduce the Environmental Footprint of Ruminants by Breeding Low Methanogenic Forages Utilizing Haplotype Variation.</title>
        <authorList>
            <person name="Kaur P."/>
            <person name="Appels R."/>
            <person name="Bayer P.E."/>
            <person name="Keeble-Gagnere G."/>
            <person name="Wang J."/>
            <person name="Hirakawa H."/>
            <person name="Shirasawa K."/>
            <person name="Vercoe P."/>
            <person name="Stefanova K."/>
            <person name="Durmic Z."/>
            <person name="Nichols P."/>
            <person name="Revell C."/>
            <person name="Isobe S.N."/>
            <person name="Edwards D."/>
            <person name="Erskine W."/>
        </authorList>
    </citation>
    <scope>NUCLEOTIDE SEQUENCE [LARGE SCALE GENOMIC DNA]</scope>
    <source>
        <strain evidence="3">cv. Daliak</strain>
    </source>
</reference>
<dbReference type="AlphaFoldDB" id="A0A2Z6M736"/>
<proteinExistence type="predicted"/>
<keyword evidence="3" id="KW-1185">Reference proteome</keyword>
<sequence>MVIDEKEADPENKMESKAGWVLESPPTQKVKKHKFVCDDLTCFATARNCPTFDGAFTARTTTRAARYESSIVSGGQLLYEGEGFNLK</sequence>
<evidence type="ECO:0000256" key="1">
    <source>
        <dbReference type="SAM" id="MobiDB-lite"/>
    </source>
</evidence>
<accession>A0A2Z6M736</accession>
<evidence type="ECO:0000313" key="2">
    <source>
        <dbReference type="EMBL" id="GAU27996.1"/>
    </source>
</evidence>
<feature type="region of interest" description="Disordered" evidence="1">
    <location>
        <begin position="1"/>
        <end position="20"/>
    </location>
</feature>
<organism evidence="2 3">
    <name type="scientific">Trifolium subterraneum</name>
    <name type="common">Subterranean clover</name>
    <dbReference type="NCBI Taxonomy" id="3900"/>
    <lineage>
        <taxon>Eukaryota</taxon>
        <taxon>Viridiplantae</taxon>
        <taxon>Streptophyta</taxon>
        <taxon>Embryophyta</taxon>
        <taxon>Tracheophyta</taxon>
        <taxon>Spermatophyta</taxon>
        <taxon>Magnoliopsida</taxon>
        <taxon>eudicotyledons</taxon>
        <taxon>Gunneridae</taxon>
        <taxon>Pentapetalae</taxon>
        <taxon>rosids</taxon>
        <taxon>fabids</taxon>
        <taxon>Fabales</taxon>
        <taxon>Fabaceae</taxon>
        <taxon>Papilionoideae</taxon>
        <taxon>50 kb inversion clade</taxon>
        <taxon>NPAAA clade</taxon>
        <taxon>Hologalegina</taxon>
        <taxon>IRL clade</taxon>
        <taxon>Trifolieae</taxon>
        <taxon>Trifolium</taxon>
    </lineage>
</organism>
<evidence type="ECO:0000313" key="3">
    <source>
        <dbReference type="Proteomes" id="UP000242715"/>
    </source>
</evidence>
<dbReference type="Proteomes" id="UP000242715">
    <property type="component" value="Unassembled WGS sequence"/>
</dbReference>
<dbReference type="EMBL" id="DF973365">
    <property type="protein sequence ID" value="GAU27996.1"/>
    <property type="molecule type" value="Genomic_DNA"/>
</dbReference>
<protein>
    <submittedName>
        <fullName evidence="2">Uncharacterized protein</fullName>
    </submittedName>
</protein>